<organism evidence="2 3">
    <name type="scientific">Vitis vinifera</name>
    <name type="common">Grape</name>
    <dbReference type="NCBI Taxonomy" id="29760"/>
    <lineage>
        <taxon>Eukaryota</taxon>
        <taxon>Viridiplantae</taxon>
        <taxon>Streptophyta</taxon>
        <taxon>Embryophyta</taxon>
        <taxon>Tracheophyta</taxon>
        <taxon>Spermatophyta</taxon>
        <taxon>Magnoliopsida</taxon>
        <taxon>eudicotyledons</taxon>
        <taxon>Gunneridae</taxon>
        <taxon>Pentapetalae</taxon>
        <taxon>rosids</taxon>
        <taxon>Vitales</taxon>
        <taxon>Vitaceae</taxon>
        <taxon>Viteae</taxon>
        <taxon>Vitis</taxon>
    </lineage>
</organism>
<dbReference type="InterPro" id="IPR025724">
    <property type="entry name" value="GAG-pre-integrase_dom"/>
</dbReference>
<gene>
    <name evidence="2" type="primary">RE2_840</name>
    <name evidence="2" type="ORF">CK203_033921</name>
</gene>
<name>A0A438HU97_VITVI</name>
<accession>A0A438HU97</accession>
<proteinExistence type="predicted"/>
<reference evidence="2 3" key="1">
    <citation type="journal article" date="2018" name="PLoS Genet.">
        <title>Population sequencing reveals clonal diversity and ancestral inbreeding in the grapevine cultivar Chardonnay.</title>
        <authorList>
            <person name="Roach M.J."/>
            <person name="Johnson D.L."/>
            <person name="Bohlmann J."/>
            <person name="van Vuuren H.J."/>
            <person name="Jones S.J."/>
            <person name="Pretorius I.S."/>
            <person name="Schmidt S.A."/>
            <person name="Borneman A.R."/>
        </authorList>
    </citation>
    <scope>NUCLEOTIDE SEQUENCE [LARGE SCALE GENOMIC DNA]</scope>
    <source>
        <strain evidence="3">cv. Chardonnay</strain>
        <tissue evidence="2">Leaf</tissue>
    </source>
</reference>
<dbReference type="Pfam" id="PF13976">
    <property type="entry name" value="gag_pre-integrs"/>
    <property type="match status" value="1"/>
</dbReference>
<comment type="caution">
    <text evidence="2">The sequence shown here is derived from an EMBL/GenBank/DDBJ whole genome shotgun (WGS) entry which is preliminary data.</text>
</comment>
<dbReference type="PANTHER" id="PTHR11439">
    <property type="entry name" value="GAG-POL-RELATED RETROTRANSPOSON"/>
    <property type="match status" value="1"/>
</dbReference>
<evidence type="ECO:0000259" key="1">
    <source>
        <dbReference type="Pfam" id="PF13976"/>
    </source>
</evidence>
<evidence type="ECO:0000313" key="3">
    <source>
        <dbReference type="Proteomes" id="UP000288805"/>
    </source>
</evidence>
<dbReference type="AlphaFoldDB" id="A0A438HU97"/>
<sequence length="518" mass="57679">MGQGYEDHLVTQEAAIPEAYKTCFKFWNHVKGLYTNDIQRLYKIDKFFMVLTLIGLRPDLETSAIRFLAVPPFHPWMMHLLASSVSPPLRLCHLITLQILLCISLTGSEYDDYLCYQATKSTSIASVAQTDSGASDHISSNKDLFSFYYYYLCLPTVTLANGSQTVAKGIGLAHPLPSLPLTSVLYTPEPEYREDNCIGRESQGLYHLTSPSTPAVCISTYTSLLIHSRLGHPSLSKFRKMVPRFSSLLSLTQTFCQSHKMHLLGILQTSKVSVFSPTSVYHRRHRVTVPPSLAEYLLTHFLSLHSPPPALSPPSDLPISLGNPPLGLFPIQAGDSNVKVGSMVRLIALTSLVAKAILSYGSDYGDTFSLLPRYFCSSIALHGCYVFLPLYQKYALDILEETGMLDCKPVDTPMDPNVKLIPGQGEPLRDPGRYRRLVGKLNYLIITHPDISFPVSVVSQFLQSPCDSHWNVVIRILRYIKSTSGQGVLYENRGHTQVVGYTDADWLAHPQIDVPLLV</sequence>
<dbReference type="EMBL" id="QGNW01000178">
    <property type="protein sequence ID" value="RVW88019.1"/>
    <property type="molecule type" value="Genomic_DNA"/>
</dbReference>
<dbReference type="PANTHER" id="PTHR11439:SF484">
    <property type="entry name" value="REVERSE TRANSCRIPTASE TY1_COPIA-TYPE DOMAIN-CONTAINING PROTEIN"/>
    <property type="match status" value="1"/>
</dbReference>
<protein>
    <submittedName>
        <fullName evidence="2">Retrovirus-related Pol polyprotein from transposon RE2</fullName>
    </submittedName>
</protein>
<feature type="domain" description="GAG-pre-integrase" evidence="1">
    <location>
        <begin position="204"/>
        <end position="250"/>
    </location>
</feature>
<evidence type="ECO:0000313" key="2">
    <source>
        <dbReference type="EMBL" id="RVW88019.1"/>
    </source>
</evidence>
<dbReference type="Proteomes" id="UP000288805">
    <property type="component" value="Unassembled WGS sequence"/>
</dbReference>